<keyword evidence="12" id="KW-1185">Reference proteome</keyword>
<keyword evidence="10" id="KW-0472">Membrane</keyword>
<dbReference type="PANTHER" id="PTHR24305:SF190">
    <property type="entry name" value="P450, PUTATIVE (EUROFUNG)-RELATED"/>
    <property type="match status" value="1"/>
</dbReference>
<keyword evidence="10" id="KW-1133">Transmembrane helix</keyword>
<gene>
    <name evidence="11" type="ORF">BDV25DRAFT_10446</name>
</gene>
<evidence type="ECO:0000256" key="2">
    <source>
        <dbReference type="ARBA" id="ARBA00010617"/>
    </source>
</evidence>
<dbReference type="PANTHER" id="PTHR24305">
    <property type="entry name" value="CYTOCHROME P450"/>
    <property type="match status" value="1"/>
</dbReference>
<evidence type="ECO:0000256" key="9">
    <source>
        <dbReference type="RuleBase" id="RU000461"/>
    </source>
</evidence>
<dbReference type="PRINTS" id="PR00385">
    <property type="entry name" value="P450"/>
</dbReference>
<sequence>MLDNIFNLGLYNPSTAVLCLGAIISVTWLLPFLYDILFSPLRNVPGPIWTRFTNLWEFYILLKGNSHEEYIHLHERYVRVGPNRYSVIEPRDVKMVYDFGGAFLKSEYYDGQGTANIFSTRDNEDHKDRRRKIASLYTMTAMVGYEDAVDRMTALCIEKMRHFATVKHLISVPDFMQYYAFDVIGEITFDQNFGMMENMGDTQGIIKEIHATNGTMAHLGLLPELQSPYGLWLKIFGGAAGRLNTYIWSQYWKHRNANSGAKMKSQYDTFLRKILSMEAAHKVDQKHVLDGCGSNIGAGSDTTGITLSAALYYLYSNPDKLANLRREIDTLADEGLISNPVTYGQAKDMPYLNAVIKETLRMHPAVGTILARVVPKGGVTLASGYYFPEGTRVGTNAWPLHYSKDVYGTDAEKYRPERWLEEATQPDFRDSMMFAFGGGSRTCIGKNISLLEITKVLPQIVRNFDLRFEQEKEPWSNYCAWFVYPRYKCWVESRKDQDVERVA</sequence>
<dbReference type="InterPro" id="IPR001128">
    <property type="entry name" value="Cyt_P450"/>
</dbReference>
<evidence type="ECO:0000313" key="12">
    <source>
        <dbReference type="Proteomes" id="UP000325780"/>
    </source>
</evidence>
<keyword evidence="7 9" id="KW-0503">Monooxygenase</keyword>
<accession>A0A5N6TRH2</accession>
<dbReference type="Proteomes" id="UP000325780">
    <property type="component" value="Unassembled WGS sequence"/>
</dbReference>
<evidence type="ECO:0000256" key="7">
    <source>
        <dbReference type="ARBA" id="ARBA00023033"/>
    </source>
</evidence>
<dbReference type="PROSITE" id="PS00086">
    <property type="entry name" value="CYTOCHROME_P450"/>
    <property type="match status" value="1"/>
</dbReference>
<dbReference type="Pfam" id="PF00067">
    <property type="entry name" value="p450"/>
    <property type="match status" value="1"/>
</dbReference>
<dbReference type="EMBL" id="ML742143">
    <property type="protein sequence ID" value="KAE8148884.1"/>
    <property type="molecule type" value="Genomic_DNA"/>
</dbReference>
<feature type="transmembrane region" description="Helical" evidence="10">
    <location>
        <begin position="15"/>
        <end position="34"/>
    </location>
</feature>
<keyword evidence="4 8" id="KW-0479">Metal-binding</keyword>
<protein>
    <submittedName>
        <fullName evidence="11">Cytochrome P450</fullName>
    </submittedName>
</protein>
<name>A0A5N6TRH2_ASPAV</name>
<organism evidence="11 12">
    <name type="scientific">Aspergillus avenaceus</name>
    <dbReference type="NCBI Taxonomy" id="36643"/>
    <lineage>
        <taxon>Eukaryota</taxon>
        <taxon>Fungi</taxon>
        <taxon>Dikarya</taxon>
        <taxon>Ascomycota</taxon>
        <taxon>Pezizomycotina</taxon>
        <taxon>Eurotiomycetes</taxon>
        <taxon>Eurotiomycetidae</taxon>
        <taxon>Eurotiales</taxon>
        <taxon>Aspergillaceae</taxon>
        <taxon>Aspergillus</taxon>
        <taxon>Aspergillus subgen. Circumdati</taxon>
    </lineage>
</organism>
<dbReference type="SUPFAM" id="SSF48264">
    <property type="entry name" value="Cytochrome P450"/>
    <property type="match status" value="1"/>
</dbReference>
<dbReference type="OrthoDB" id="3934656at2759"/>
<keyword evidence="10" id="KW-0812">Transmembrane</keyword>
<comment type="cofactor">
    <cofactor evidence="1 8">
        <name>heme</name>
        <dbReference type="ChEBI" id="CHEBI:30413"/>
    </cofactor>
</comment>
<comment type="similarity">
    <text evidence="2 9">Belongs to the cytochrome P450 family.</text>
</comment>
<dbReference type="AlphaFoldDB" id="A0A5N6TRH2"/>
<dbReference type="InterPro" id="IPR036396">
    <property type="entry name" value="Cyt_P450_sf"/>
</dbReference>
<dbReference type="GO" id="GO:0016705">
    <property type="term" value="F:oxidoreductase activity, acting on paired donors, with incorporation or reduction of molecular oxygen"/>
    <property type="evidence" value="ECO:0007669"/>
    <property type="project" value="InterPro"/>
</dbReference>
<keyword evidence="3 8" id="KW-0349">Heme</keyword>
<reference evidence="11 12" key="1">
    <citation type="submission" date="2019-04" db="EMBL/GenBank/DDBJ databases">
        <title>Friends and foes A comparative genomics study of 23 Aspergillus species from section Flavi.</title>
        <authorList>
            <consortium name="DOE Joint Genome Institute"/>
            <person name="Kjaerbolling I."/>
            <person name="Vesth T."/>
            <person name="Frisvad J.C."/>
            <person name="Nybo J.L."/>
            <person name="Theobald S."/>
            <person name="Kildgaard S."/>
            <person name="Isbrandt T."/>
            <person name="Kuo A."/>
            <person name="Sato A."/>
            <person name="Lyhne E.K."/>
            <person name="Kogle M.E."/>
            <person name="Wiebenga A."/>
            <person name="Kun R.S."/>
            <person name="Lubbers R.J."/>
            <person name="Makela M.R."/>
            <person name="Barry K."/>
            <person name="Chovatia M."/>
            <person name="Clum A."/>
            <person name="Daum C."/>
            <person name="Haridas S."/>
            <person name="He G."/>
            <person name="LaButti K."/>
            <person name="Lipzen A."/>
            <person name="Mondo S."/>
            <person name="Riley R."/>
            <person name="Salamov A."/>
            <person name="Simmons B.A."/>
            <person name="Magnuson J.K."/>
            <person name="Henrissat B."/>
            <person name="Mortensen U.H."/>
            <person name="Larsen T.O."/>
            <person name="Devries R.P."/>
            <person name="Grigoriev I.V."/>
            <person name="Machida M."/>
            <person name="Baker S.E."/>
            <person name="Andersen M.R."/>
        </authorList>
    </citation>
    <scope>NUCLEOTIDE SEQUENCE [LARGE SCALE GENOMIC DNA]</scope>
    <source>
        <strain evidence="11 12">IBT 18842</strain>
    </source>
</reference>
<feature type="binding site" description="axial binding residue" evidence="8">
    <location>
        <position position="443"/>
    </location>
    <ligand>
        <name>heme</name>
        <dbReference type="ChEBI" id="CHEBI:30413"/>
    </ligand>
    <ligandPart>
        <name>Fe</name>
        <dbReference type="ChEBI" id="CHEBI:18248"/>
    </ligandPart>
</feature>
<dbReference type="InterPro" id="IPR002401">
    <property type="entry name" value="Cyt_P450_E_grp-I"/>
</dbReference>
<dbReference type="InterPro" id="IPR050121">
    <property type="entry name" value="Cytochrome_P450_monoxygenase"/>
</dbReference>
<dbReference type="InterPro" id="IPR017972">
    <property type="entry name" value="Cyt_P450_CS"/>
</dbReference>
<evidence type="ECO:0000256" key="5">
    <source>
        <dbReference type="ARBA" id="ARBA00023002"/>
    </source>
</evidence>
<keyword evidence="6 8" id="KW-0408">Iron</keyword>
<keyword evidence="5 9" id="KW-0560">Oxidoreductase</keyword>
<evidence type="ECO:0000256" key="10">
    <source>
        <dbReference type="SAM" id="Phobius"/>
    </source>
</evidence>
<dbReference type="CDD" id="cd11060">
    <property type="entry name" value="CYP57A1-like"/>
    <property type="match status" value="1"/>
</dbReference>
<evidence type="ECO:0000256" key="4">
    <source>
        <dbReference type="ARBA" id="ARBA00022723"/>
    </source>
</evidence>
<dbReference type="GO" id="GO:0005506">
    <property type="term" value="F:iron ion binding"/>
    <property type="evidence" value="ECO:0007669"/>
    <property type="project" value="InterPro"/>
</dbReference>
<evidence type="ECO:0000256" key="8">
    <source>
        <dbReference type="PIRSR" id="PIRSR602401-1"/>
    </source>
</evidence>
<proteinExistence type="inferred from homology"/>
<evidence type="ECO:0000313" key="11">
    <source>
        <dbReference type="EMBL" id="KAE8148884.1"/>
    </source>
</evidence>
<dbReference type="GO" id="GO:0020037">
    <property type="term" value="F:heme binding"/>
    <property type="evidence" value="ECO:0007669"/>
    <property type="project" value="InterPro"/>
</dbReference>
<evidence type="ECO:0000256" key="6">
    <source>
        <dbReference type="ARBA" id="ARBA00023004"/>
    </source>
</evidence>
<evidence type="ECO:0000256" key="3">
    <source>
        <dbReference type="ARBA" id="ARBA00022617"/>
    </source>
</evidence>
<dbReference type="PRINTS" id="PR00463">
    <property type="entry name" value="EP450I"/>
</dbReference>
<dbReference type="FunFam" id="1.10.630.10:FF:000050">
    <property type="entry name" value="Cytochrome P450 monooxygenase"/>
    <property type="match status" value="1"/>
</dbReference>
<dbReference type="Gene3D" id="1.10.630.10">
    <property type="entry name" value="Cytochrome P450"/>
    <property type="match status" value="1"/>
</dbReference>
<dbReference type="GO" id="GO:0004497">
    <property type="term" value="F:monooxygenase activity"/>
    <property type="evidence" value="ECO:0007669"/>
    <property type="project" value="UniProtKB-KW"/>
</dbReference>
<evidence type="ECO:0000256" key="1">
    <source>
        <dbReference type="ARBA" id="ARBA00001971"/>
    </source>
</evidence>